<dbReference type="RefSeq" id="WP_341398366.1">
    <property type="nucleotide sequence ID" value="NZ_JBBUTI010000004.1"/>
</dbReference>
<organism evidence="1 2">
    <name type="scientific">Ideonella margarita</name>
    <dbReference type="NCBI Taxonomy" id="2984191"/>
    <lineage>
        <taxon>Bacteria</taxon>
        <taxon>Pseudomonadati</taxon>
        <taxon>Pseudomonadota</taxon>
        <taxon>Betaproteobacteria</taxon>
        <taxon>Burkholderiales</taxon>
        <taxon>Sphaerotilaceae</taxon>
        <taxon>Ideonella</taxon>
    </lineage>
</organism>
<gene>
    <name evidence="1" type="ORF">AACH00_07020</name>
</gene>
<evidence type="ECO:0000313" key="1">
    <source>
        <dbReference type="EMBL" id="MEK8046087.1"/>
    </source>
</evidence>
<reference evidence="1 2" key="1">
    <citation type="submission" date="2024-04" db="EMBL/GenBank/DDBJ databases">
        <title>Novel species of the genus Ideonella isolated from streams.</title>
        <authorList>
            <person name="Lu H."/>
        </authorList>
    </citation>
    <scope>NUCLEOTIDE SEQUENCE [LARGE SCALE GENOMIC DNA]</scope>
    <source>
        <strain evidence="1 2">LYT19W</strain>
    </source>
</reference>
<proteinExistence type="predicted"/>
<dbReference type="EMBL" id="JBBUTI010000004">
    <property type="protein sequence ID" value="MEK8046087.1"/>
    <property type="molecule type" value="Genomic_DNA"/>
</dbReference>
<accession>A0ABU9C6P4</accession>
<protein>
    <submittedName>
        <fullName evidence="1">TIGR03790 family protein</fullName>
    </submittedName>
</protein>
<evidence type="ECO:0000313" key="2">
    <source>
        <dbReference type="Proteomes" id="UP001379945"/>
    </source>
</evidence>
<dbReference type="NCBIfam" id="TIGR03790">
    <property type="entry name" value="TIGR03790 family protein"/>
    <property type="match status" value="1"/>
</dbReference>
<comment type="caution">
    <text evidence="1">The sequence shown here is derived from an EMBL/GenBank/DDBJ whole genome shotgun (WGS) entry which is preliminary data.</text>
</comment>
<dbReference type="Proteomes" id="UP001379945">
    <property type="component" value="Unassembled WGS sequence"/>
</dbReference>
<name>A0ABU9C6P4_9BURK</name>
<sequence>MPPASSPGQPAPAVAVPRISGRLQAAQIGLVINDDDAYSVAVGEHYQRQRGLAPAQVLHVRLPVRARLEPAQAETLRARIAGHFGPNIQALALAWRQPFAVQCNSITSVVTLGFRPAQCESTCGKGEPSPLFNQPTVTPFTDLGVRPSMLLAAPDEAAARAMIDRGVAADGTLGRRFAPAVSAWYLQTTDAARNVRSALYPRPGPVGQTGLTVHNGPEAALARQPGDPAVLLQIGAVRWQPPASLRWAHGALADHLTSFGGVLDGTSGQFTATDWIAAGATASHGTVSEPCNHLQKFPHPQVVLLHYLQGATAIEAYWKSVFWPAQSLFVGEPLAAPFGPPSLAARPAGQTPIIAPL</sequence>
<dbReference type="InterPro" id="IPR022265">
    <property type="entry name" value="CHP03790"/>
</dbReference>
<keyword evidence="2" id="KW-1185">Reference proteome</keyword>